<name>A0A9N9AMH8_9GLOM</name>
<accession>A0A9N9AMH8</accession>
<sequence length="146" mass="17119">MVTIENFNKCFYDSNNENFYNKEAFENSSPEPNDIYNIAPSFSELELKEFDKMDNIICQNVQELQEECCNMPHDDLDLIGISLSRLDRIKAHIKNYGMVKPIHSNTGHSSIRPDYAIVNDQVKQELNYYIHNYASFYEFPSPVRHI</sequence>
<dbReference type="Proteomes" id="UP000789759">
    <property type="component" value="Unassembled WGS sequence"/>
</dbReference>
<reference evidence="1" key="1">
    <citation type="submission" date="2021-06" db="EMBL/GenBank/DDBJ databases">
        <authorList>
            <person name="Kallberg Y."/>
            <person name="Tangrot J."/>
            <person name="Rosling A."/>
        </authorList>
    </citation>
    <scope>NUCLEOTIDE SEQUENCE</scope>
    <source>
        <strain evidence="1">FL966</strain>
    </source>
</reference>
<gene>
    <name evidence="1" type="ORF">CPELLU_LOCUS4068</name>
</gene>
<organism evidence="1 2">
    <name type="scientific">Cetraspora pellucida</name>
    <dbReference type="NCBI Taxonomy" id="1433469"/>
    <lineage>
        <taxon>Eukaryota</taxon>
        <taxon>Fungi</taxon>
        <taxon>Fungi incertae sedis</taxon>
        <taxon>Mucoromycota</taxon>
        <taxon>Glomeromycotina</taxon>
        <taxon>Glomeromycetes</taxon>
        <taxon>Diversisporales</taxon>
        <taxon>Gigasporaceae</taxon>
        <taxon>Cetraspora</taxon>
    </lineage>
</organism>
<keyword evidence="2" id="KW-1185">Reference proteome</keyword>
<dbReference type="OrthoDB" id="2384130at2759"/>
<comment type="caution">
    <text evidence="1">The sequence shown here is derived from an EMBL/GenBank/DDBJ whole genome shotgun (WGS) entry which is preliminary data.</text>
</comment>
<evidence type="ECO:0000313" key="2">
    <source>
        <dbReference type="Proteomes" id="UP000789759"/>
    </source>
</evidence>
<dbReference type="AlphaFoldDB" id="A0A9N9AMH8"/>
<dbReference type="EMBL" id="CAJVQA010002078">
    <property type="protein sequence ID" value="CAG8535937.1"/>
    <property type="molecule type" value="Genomic_DNA"/>
</dbReference>
<evidence type="ECO:0000313" key="1">
    <source>
        <dbReference type="EMBL" id="CAG8535937.1"/>
    </source>
</evidence>
<proteinExistence type="predicted"/>
<protein>
    <submittedName>
        <fullName evidence="1">16620_t:CDS:1</fullName>
    </submittedName>
</protein>